<proteinExistence type="predicted"/>
<reference evidence="2 3" key="1">
    <citation type="submission" date="2018-07" db="EMBL/GenBank/DDBJ databases">
        <authorList>
            <person name="Connors B.J."/>
            <person name="Brown B.K."/>
            <person name="Maher T."/>
            <person name="Clarke K."/>
            <person name="Robinson M."/>
            <person name="Levine L."/>
            <person name="Dantico L."/>
            <person name="Garlena R.A."/>
            <person name="Russell D.A."/>
            <person name="Pope W.H."/>
            <person name="Jacobs-Se D."/>
            <person name="Hatfull G.F."/>
        </authorList>
    </citation>
    <scope>NUCLEOTIDE SEQUENCE [LARGE SCALE GENOMIC DNA]</scope>
</reference>
<evidence type="ECO:0000256" key="1">
    <source>
        <dbReference type="SAM" id="MobiDB-lite"/>
    </source>
</evidence>
<sequence>MRRWSRSANCTALGGATASTPAAAERTADSETAYANTARSIGHATPPSSSTPLRSWINDLQRRRDVDNPEHRGIVVIEGGTDPPEGTDMAAMLIKTHHDAHVTKAACHCGRRQCSADRRRTRREARRIERREVRRQVAAEMAHGVWA</sequence>
<dbReference type="EMBL" id="MH576977">
    <property type="protein sequence ID" value="AXH68260.1"/>
    <property type="molecule type" value="Genomic_DNA"/>
</dbReference>
<accession>A0A345MCN9</accession>
<feature type="region of interest" description="Disordered" evidence="1">
    <location>
        <begin position="1"/>
        <end position="87"/>
    </location>
</feature>
<feature type="compositionally biased region" description="Basic and acidic residues" evidence="1">
    <location>
        <begin position="60"/>
        <end position="73"/>
    </location>
</feature>
<name>A0A345MCN9_9CAUD</name>
<feature type="compositionally biased region" description="Polar residues" evidence="1">
    <location>
        <begin position="1"/>
        <end position="10"/>
    </location>
</feature>
<gene>
    <name evidence="2" type="primary">50</name>
    <name evidence="2" type="ORF">SEA_TYDOLLA_50</name>
</gene>
<evidence type="ECO:0000313" key="3">
    <source>
        <dbReference type="Proteomes" id="UP000260127"/>
    </source>
</evidence>
<organism evidence="2 3">
    <name type="scientific">Mycobacterium phage Tydolla</name>
    <dbReference type="NCBI Taxonomy" id="2283262"/>
    <lineage>
        <taxon>Viruses</taxon>
        <taxon>Duplodnaviria</taxon>
        <taxon>Heunggongvirae</taxon>
        <taxon>Uroviricota</taxon>
        <taxon>Caudoviricetes</taxon>
        <taxon>Bclasvirinae</taxon>
        <taxon>Pipefishvirus</taxon>
        <taxon>Pipefishvirus athena</taxon>
    </lineage>
</organism>
<protein>
    <submittedName>
        <fullName evidence="2">Uncharacterized protein</fullName>
    </submittedName>
</protein>
<dbReference type="Proteomes" id="UP000260127">
    <property type="component" value="Segment"/>
</dbReference>
<evidence type="ECO:0000313" key="2">
    <source>
        <dbReference type="EMBL" id="AXH68260.1"/>
    </source>
</evidence>